<evidence type="ECO:0000313" key="3">
    <source>
        <dbReference type="EMBL" id="GBP41902.1"/>
    </source>
</evidence>
<feature type="region of interest" description="Disordered" evidence="1">
    <location>
        <begin position="1"/>
        <end position="20"/>
    </location>
</feature>
<sequence length="199" mass="23022">MTALDTSSENDRNGARQPSEFELTRATSPAFRCLRFARTLVAMRSADERPLERTQTAAWDWLILILVIYTAIFTPYVAAFQLNEPDFDKRSRKFGEDPIVVIDMIGAEYEWYMSWQLLVFVRPNRLTSCARHLPCLLFVLLSLNYIVQRTKICRCEINHENVAVAQNYDPGERKKRPGNKKSAQCIIRRPSTTAEFRAL</sequence>
<evidence type="ECO:0000313" key="4">
    <source>
        <dbReference type="Proteomes" id="UP000299102"/>
    </source>
</evidence>
<comment type="caution">
    <text evidence="3">The sequence shown here is derived from an EMBL/GenBank/DDBJ whole genome shotgun (WGS) entry which is preliminary data.</text>
</comment>
<organism evidence="3 4">
    <name type="scientific">Eumeta variegata</name>
    <name type="common">Bagworm moth</name>
    <name type="synonym">Eumeta japonica</name>
    <dbReference type="NCBI Taxonomy" id="151549"/>
    <lineage>
        <taxon>Eukaryota</taxon>
        <taxon>Metazoa</taxon>
        <taxon>Ecdysozoa</taxon>
        <taxon>Arthropoda</taxon>
        <taxon>Hexapoda</taxon>
        <taxon>Insecta</taxon>
        <taxon>Pterygota</taxon>
        <taxon>Neoptera</taxon>
        <taxon>Endopterygota</taxon>
        <taxon>Lepidoptera</taxon>
        <taxon>Glossata</taxon>
        <taxon>Ditrysia</taxon>
        <taxon>Tineoidea</taxon>
        <taxon>Psychidae</taxon>
        <taxon>Oiketicinae</taxon>
        <taxon>Eumeta</taxon>
    </lineage>
</organism>
<feature type="transmembrane region" description="Helical" evidence="2">
    <location>
        <begin position="129"/>
        <end position="147"/>
    </location>
</feature>
<keyword evidence="4" id="KW-1185">Reference proteome</keyword>
<feature type="transmembrane region" description="Helical" evidence="2">
    <location>
        <begin position="61"/>
        <end position="82"/>
    </location>
</feature>
<proteinExistence type="predicted"/>
<dbReference type="Proteomes" id="UP000299102">
    <property type="component" value="Unassembled WGS sequence"/>
</dbReference>
<keyword evidence="2" id="KW-1133">Transmembrane helix</keyword>
<dbReference type="STRING" id="151549.A0A4C1VU79"/>
<gene>
    <name evidence="3" type="primary">KCNH2</name>
    <name evidence="3" type="ORF">EVAR_31665_1</name>
</gene>
<protein>
    <submittedName>
        <fullName evidence="3">Potassium voltage-gated channel subfamily H member 2</fullName>
    </submittedName>
</protein>
<evidence type="ECO:0000256" key="2">
    <source>
        <dbReference type="SAM" id="Phobius"/>
    </source>
</evidence>
<keyword evidence="2" id="KW-0472">Membrane</keyword>
<reference evidence="3 4" key="1">
    <citation type="journal article" date="2019" name="Commun. Biol.">
        <title>The bagworm genome reveals a unique fibroin gene that provides high tensile strength.</title>
        <authorList>
            <person name="Kono N."/>
            <person name="Nakamura H."/>
            <person name="Ohtoshi R."/>
            <person name="Tomita M."/>
            <person name="Numata K."/>
            <person name="Arakawa K."/>
        </authorList>
    </citation>
    <scope>NUCLEOTIDE SEQUENCE [LARGE SCALE GENOMIC DNA]</scope>
</reference>
<dbReference type="AlphaFoldDB" id="A0A4C1VU79"/>
<keyword evidence="2" id="KW-0812">Transmembrane</keyword>
<name>A0A4C1VU79_EUMVA</name>
<accession>A0A4C1VU79</accession>
<dbReference type="EMBL" id="BGZK01000408">
    <property type="protein sequence ID" value="GBP41902.1"/>
    <property type="molecule type" value="Genomic_DNA"/>
</dbReference>
<evidence type="ECO:0000256" key="1">
    <source>
        <dbReference type="SAM" id="MobiDB-lite"/>
    </source>
</evidence>
<dbReference type="OrthoDB" id="432483at2759"/>